<keyword evidence="5" id="KW-0804">Transcription</keyword>
<accession>A0A0K8NUQ1</accession>
<keyword evidence="3" id="KW-0805">Transcription regulation</keyword>
<comment type="similarity">
    <text evidence="1">In the C-terminal section; belongs to the class-I pyridoxal-phosphate-dependent aminotransferase family.</text>
</comment>
<dbReference type="EMBL" id="BBYR01000006">
    <property type="protein sequence ID" value="GAP34098.1"/>
    <property type="molecule type" value="Genomic_DNA"/>
</dbReference>
<evidence type="ECO:0000256" key="4">
    <source>
        <dbReference type="ARBA" id="ARBA00023125"/>
    </source>
</evidence>
<feature type="region of interest" description="Disordered" evidence="6">
    <location>
        <begin position="1"/>
        <end position="20"/>
    </location>
</feature>
<dbReference type="InterPro" id="IPR036388">
    <property type="entry name" value="WH-like_DNA-bd_sf"/>
</dbReference>
<evidence type="ECO:0000313" key="8">
    <source>
        <dbReference type="EMBL" id="GAP34098.1"/>
    </source>
</evidence>
<evidence type="ECO:0000313" key="9">
    <source>
        <dbReference type="Proteomes" id="UP000037660"/>
    </source>
</evidence>
<evidence type="ECO:0000256" key="2">
    <source>
        <dbReference type="ARBA" id="ARBA00022898"/>
    </source>
</evidence>
<dbReference type="PROSITE" id="PS50949">
    <property type="entry name" value="HTH_GNTR"/>
    <property type="match status" value="1"/>
</dbReference>
<keyword evidence="2" id="KW-0663">Pyridoxal phosphate</keyword>
<protein>
    <submittedName>
        <fullName evidence="8">GntR family transcriptional regulator STM2803</fullName>
    </submittedName>
</protein>
<keyword evidence="4" id="KW-0238">DNA-binding</keyword>
<dbReference type="RefSeq" id="WP_054018238.1">
    <property type="nucleotide sequence ID" value="NZ_BBYR01000006.1"/>
</dbReference>
<evidence type="ECO:0000256" key="5">
    <source>
        <dbReference type="ARBA" id="ARBA00023163"/>
    </source>
</evidence>
<dbReference type="Pfam" id="PF00392">
    <property type="entry name" value="GntR"/>
    <property type="match status" value="1"/>
</dbReference>
<dbReference type="PRINTS" id="PR00035">
    <property type="entry name" value="HTHGNTR"/>
</dbReference>
<dbReference type="AlphaFoldDB" id="A0A0K8NUQ1"/>
<dbReference type="InterPro" id="IPR015424">
    <property type="entry name" value="PyrdxlP-dep_Trfase"/>
</dbReference>
<name>A0A0K8NUQ1_PISS1</name>
<feature type="domain" description="HTH gntR-type" evidence="7">
    <location>
        <begin position="30"/>
        <end position="98"/>
    </location>
</feature>
<comment type="caution">
    <text evidence="8">The sequence shown here is derived from an EMBL/GenBank/DDBJ whole genome shotgun (WGS) entry which is preliminary data.</text>
</comment>
<dbReference type="InterPro" id="IPR036390">
    <property type="entry name" value="WH_DNA-bd_sf"/>
</dbReference>
<dbReference type="GO" id="GO:0003700">
    <property type="term" value="F:DNA-binding transcription factor activity"/>
    <property type="evidence" value="ECO:0007669"/>
    <property type="project" value="InterPro"/>
</dbReference>
<dbReference type="Gene3D" id="1.10.10.10">
    <property type="entry name" value="Winged helix-like DNA-binding domain superfamily/Winged helix DNA-binding domain"/>
    <property type="match status" value="1"/>
</dbReference>
<dbReference type="CDD" id="cd07377">
    <property type="entry name" value="WHTH_GntR"/>
    <property type="match status" value="1"/>
</dbReference>
<proteinExistence type="inferred from homology"/>
<evidence type="ECO:0000256" key="6">
    <source>
        <dbReference type="SAM" id="MobiDB-lite"/>
    </source>
</evidence>
<dbReference type="PANTHER" id="PTHR46577">
    <property type="entry name" value="HTH-TYPE TRANSCRIPTIONAL REGULATORY PROTEIN GABR"/>
    <property type="match status" value="1"/>
</dbReference>
<dbReference type="InterPro" id="IPR015421">
    <property type="entry name" value="PyrdxlP-dep_Trfase_major"/>
</dbReference>
<reference evidence="8 9" key="2">
    <citation type="journal article" date="2016" name="Science">
        <title>A bacterium that degrades and assimilates poly(ethylene terephthalate).</title>
        <authorList>
            <person name="Yoshida S."/>
            <person name="Hiraga K."/>
            <person name="Takehana T."/>
            <person name="Taniguchi I."/>
            <person name="Yamaji H."/>
            <person name="Maeda Y."/>
            <person name="Toyohara K."/>
            <person name="Miyamoto K."/>
            <person name="Kimura Y."/>
            <person name="Oda K."/>
        </authorList>
    </citation>
    <scope>NUCLEOTIDE SEQUENCE [LARGE SCALE GENOMIC DNA]</scope>
    <source>
        <strain evidence="9">NBRC 110686 / TISTR 2288 / 201-F6</strain>
    </source>
</reference>
<dbReference type="SUPFAM" id="SSF46785">
    <property type="entry name" value="Winged helix' DNA-binding domain"/>
    <property type="match status" value="1"/>
</dbReference>
<dbReference type="SMART" id="SM00345">
    <property type="entry name" value="HTH_GNTR"/>
    <property type="match status" value="1"/>
</dbReference>
<dbReference type="GO" id="GO:0003677">
    <property type="term" value="F:DNA binding"/>
    <property type="evidence" value="ECO:0007669"/>
    <property type="project" value="UniProtKB-KW"/>
</dbReference>
<evidence type="ECO:0000256" key="1">
    <source>
        <dbReference type="ARBA" id="ARBA00005384"/>
    </source>
</evidence>
<dbReference type="Gene3D" id="3.40.640.10">
    <property type="entry name" value="Type I PLP-dependent aspartate aminotransferase-like (Major domain)"/>
    <property type="match status" value="2"/>
</dbReference>
<reference evidence="9" key="1">
    <citation type="submission" date="2015-07" db="EMBL/GenBank/DDBJ databases">
        <title>Discovery of a poly(ethylene terephthalate assimilation.</title>
        <authorList>
            <person name="Yoshida S."/>
            <person name="Hiraga K."/>
            <person name="Takehana T."/>
            <person name="Taniguchi I."/>
            <person name="Yamaji H."/>
            <person name="Maeda Y."/>
            <person name="Toyohara K."/>
            <person name="Miyamoto K."/>
            <person name="Kimura Y."/>
            <person name="Oda K."/>
        </authorList>
    </citation>
    <scope>NUCLEOTIDE SEQUENCE [LARGE SCALE GENOMIC DNA]</scope>
    <source>
        <strain evidence="9">NBRC 110686 / TISTR 2288 / 201-F6</strain>
    </source>
</reference>
<dbReference type="Proteomes" id="UP000037660">
    <property type="component" value="Unassembled WGS sequence"/>
</dbReference>
<gene>
    <name evidence="8" type="ORF">ISF6_3877</name>
</gene>
<dbReference type="CDD" id="cd00609">
    <property type="entry name" value="AAT_like"/>
    <property type="match status" value="1"/>
</dbReference>
<sequence>MERAKPEQARPATGPAIALSPEGFARDQGLPVYRQLYASIKAAILAGTFPDGARLPSSRSLATQLSLSRTTVDLAYNLLAGDGLVQGRTARGTLVTSRVRKVGGARGEAARPSPDRQAIAPMPLAPDCAAVDLFPRAIWARLATRTAKRLLPEDLCQGDPAGVPRLREAIANRTRLLRGVECDARQVFVTAGTGGAVLLCAAALELVGRPVVGDTSTLSSAVGQALALLGVAPAAPDVQAGCQGRWPAAACAWLTVDDFLLRDCVPDSAAIGALGQWARTQAAWLIEEDHDLDLFQDSFHASMLVGNAAAQDRSIYLGSFARSLFPAIDCGFLIVPPAQVERFEQAAQRMPWAAPVHTQRIVSDFITQGYIGRYANRLRRAHAERRRTVADALQNGAATRSLQFESHGSSLVARLRPAQAEALQPVLRASGLGAAVVDGPTVPRPLLRVGYAGTPPKELWAAIARLDALL</sequence>
<dbReference type="PANTHER" id="PTHR46577:SF1">
    <property type="entry name" value="HTH-TYPE TRANSCRIPTIONAL REGULATORY PROTEIN GABR"/>
    <property type="match status" value="1"/>
</dbReference>
<evidence type="ECO:0000259" key="7">
    <source>
        <dbReference type="PROSITE" id="PS50949"/>
    </source>
</evidence>
<dbReference type="InterPro" id="IPR051446">
    <property type="entry name" value="HTH_trans_reg/aminotransferase"/>
</dbReference>
<dbReference type="STRING" id="1547922.ISF6_3877"/>
<keyword evidence="9" id="KW-1185">Reference proteome</keyword>
<dbReference type="SUPFAM" id="SSF53383">
    <property type="entry name" value="PLP-dependent transferases"/>
    <property type="match status" value="1"/>
</dbReference>
<dbReference type="InterPro" id="IPR000524">
    <property type="entry name" value="Tscrpt_reg_HTH_GntR"/>
</dbReference>
<evidence type="ECO:0000256" key="3">
    <source>
        <dbReference type="ARBA" id="ARBA00023015"/>
    </source>
</evidence>
<organism evidence="8 9">
    <name type="scientific">Piscinibacter sakaiensis</name>
    <name type="common">Ideonella sakaiensis</name>
    <dbReference type="NCBI Taxonomy" id="1547922"/>
    <lineage>
        <taxon>Bacteria</taxon>
        <taxon>Pseudomonadati</taxon>
        <taxon>Pseudomonadota</taxon>
        <taxon>Betaproteobacteria</taxon>
        <taxon>Burkholderiales</taxon>
        <taxon>Sphaerotilaceae</taxon>
        <taxon>Piscinibacter</taxon>
    </lineage>
</organism>